<evidence type="ECO:0000313" key="1">
    <source>
        <dbReference type="EMBL" id="KOF89944.1"/>
    </source>
</evidence>
<dbReference type="AlphaFoldDB" id="A0A0L8HLC9"/>
<gene>
    <name evidence="1" type="ORF">OCBIM_22012246mg</name>
</gene>
<organism evidence="1">
    <name type="scientific">Octopus bimaculoides</name>
    <name type="common">California two-spotted octopus</name>
    <dbReference type="NCBI Taxonomy" id="37653"/>
    <lineage>
        <taxon>Eukaryota</taxon>
        <taxon>Metazoa</taxon>
        <taxon>Spiralia</taxon>
        <taxon>Lophotrochozoa</taxon>
        <taxon>Mollusca</taxon>
        <taxon>Cephalopoda</taxon>
        <taxon>Coleoidea</taxon>
        <taxon>Octopodiformes</taxon>
        <taxon>Octopoda</taxon>
        <taxon>Incirrata</taxon>
        <taxon>Octopodidae</taxon>
        <taxon>Octopus</taxon>
    </lineage>
</organism>
<accession>A0A0L8HLC9</accession>
<proteinExistence type="predicted"/>
<dbReference type="EMBL" id="KQ417893">
    <property type="protein sequence ID" value="KOF89944.1"/>
    <property type="molecule type" value="Genomic_DNA"/>
</dbReference>
<reference evidence="1" key="1">
    <citation type="submission" date="2015-07" db="EMBL/GenBank/DDBJ databases">
        <title>MeaNS - Measles Nucleotide Surveillance Program.</title>
        <authorList>
            <person name="Tran T."/>
            <person name="Druce J."/>
        </authorList>
    </citation>
    <scope>NUCLEOTIDE SEQUENCE</scope>
    <source>
        <strain evidence="1">UCB-OBI-ISO-001</strain>
        <tissue evidence="1">Gonad</tissue>
    </source>
</reference>
<name>A0A0L8HLC9_OCTBM</name>
<sequence length="77" mass="8587">MTSALDLRLFKTHRFYINRAAFSVSFDCCHVEATAKAAETIGYILGIQWSRTIVVYVSLCALRQAFPCGNILLTVVT</sequence>
<protein>
    <submittedName>
        <fullName evidence="1">Uncharacterized protein</fullName>
    </submittedName>
</protein>